<keyword evidence="3" id="KW-0812">Transmembrane</keyword>
<accession>A0A3S0XQB0</accession>
<evidence type="ECO:0000256" key="3">
    <source>
        <dbReference type="ARBA" id="ARBA00022692"/>
    </source>
</evidence>
<reference evidence="8 9" key="1">
    <citation type="submission" date="2018-12" db="EMBL/GenBank/DDBJ databases">
        <authorList>
            <person name="Yang Y."/>
        </authorList>
    </citation>
    <scope>NUCLEOTIDE SEQUENCE [LARGE SCALE GENOMIC DNA]</scope>
    <source>
        <strain evidence="8 9">GSF71</strain>
    </source>
</reference>
<name>A0A3S0XQB0_9PROT</name>
<dbReference type="AlphaFoldDB" id="A0A3S0XQB0"/>
<dbReference type="RefSeq" id="WP_126995017.1">
    <property type="nucleotide sequence ID" value="NZ_JBNPXW010000002.1"/>
</dbReference>
<evidence type="ECO:0000313" key="8">
    <source>
        <dbReference type="EMBL" id="RUQ75032.1"/>
    </source>
</evidence>
<protein>
    <recommendedName>
        <fullName evidence="7">Single Cache domain-containing protein</fullName>
    </recommendedName>
</protein>
<dbReference type="EMBL" id="RZIJ01000002">
    <property type="protein sequence ID" value="RUQ75032.1"/>
    <property type="molecule type" value="Genomic_DNA"/>
</dbReference>
<feature type="chain" id="PRO_5018692412" description="Single Cache domain-containing protein" evidence="6">
    <location>
        <begin position="27"/>
        <end position="155"/>
    </location>
</feature>
<dbReference type="InterPro" id="IPR033480">
    <property type="entry name" value="sCache_2"/>
</dbReference>
<dbReference type="Proteomes" id="UP000280346">
    <property type="component" value="Unassembled WGS sequence"/>
</dbReference>
<dbReference type="Gene3D" id="3.30.450.20">
    <property type="entry name" value="PAS domain"/>
    <property type="match status" value="1"/>
</dbReference>
<evidence type="ECO:0000256" key="1">
    <source>
        <dbReference type="ARBA" id="ARBA00004651"/>
    </source>
</evidence>
<evidence type="ECO:0000256" key="4">
    <source>
        <dbReference type="ARBA" id="ARBA00022989"/>
    </source>
</evidence>
<comment type="caution">
    <text evidence="8">The sequence shown here is derived from an EMBL/GenBank/DDBJ whole genome shotgun (WGS) entry which is preliminary data.</text>
</comment>
<sequence length="155" mass="16345">MAHTRLLRAVTLAAGLFTAAVAPALAVPSTPDQAKALVQDAVAYLKAKGPAEAAKAFNDPKGGFVRQDLYVFVFDKAGRYVASGGNPSLSGQDAAGLTDAEGKPIVQDMMKATAANPAGVVEYVWLNRASNKVEHKHSYIVREGDYLVGSGYYTE</sequence>
<evidence type="ECO:0000256" key="2">
    <source>
        <dbReference type="ARBA" id="ARBA00022475"/>
    </source>
</evidence>
<dbReference type="Pfam" id="PF17200">
    <property type="entry name" value="sCache_2"/>
    <property type="match status" value="1"/>
</dbReference>
<keyword evidence="9" id="KW-1185">Reference proteome</keyword>
<proteinExistence type="predicted"/>
<dbReference type="OrthoDB" id="7475012at2"/>
<dbReference type="GO" id="GO:0005886">
    <property type="term" value="C:plasma membrane"/>
    <property type="evidence" value="ECO:0007669"/>
    <property type="project" value="UniProtKB-SubCell"/>
</dbReference>
<keyword evidence="2" id="KW-1003">Cell membrane</keyword>
<gene>
    <name evidence="8" type="ORF">EJ913_04000</name>
</gene>
<keyword evidence="6" id="KW-0732">Signal</keyword>
<evidence type="ECO:0000256" key="6">
    <source>
        <dbReference type="SAM" id="SignalP"/>
    </source>
</evidence>
<feature type="domain" description="Single Cache" evidence="7">
    <location>
        <begin position="23"/>
        <end position="107"/>
    </location>
</feature>
<feature type="signal peptide" evidence="6">
    <location>
        <begin position="1"/>
        <end position="26"/>
    </location>
</feature>
<keyword evidence="4" id="KW-1133">Transmembrane helix</keyword>
<evidence type="ECO:0000313" key="9">
    <source>
        <dbReference type="Proteomes" id="UP000280346"/>
    </source>
</evidence>
<evidence type="ECO:0000259" key="7">
    <source>
        <dbReference type="SMART" id="SM01049"/>
    </source>
</evidence>
<dbReference type="SMART" id="SM01049">
    <property type="entry name" value="Cache_2"/>
    <property type="match status" value="1"/>
</dbReference>
<evidence type="ECO:0000256" key="5">
    <source>
        <dbReference type="ARBA" id="ARBA00023136"/>
    </source>
</evidence>
<organism evidence="8 9">
    <name type="scientific">Azospirillum doebereinerae</name>
    <dbReference type="NCBI Taxonomy" id="92933"/>
    <lineage>
        <taxon>Bacteria</taxon>
        <taxon>Pseudomonadati</taxon>
        <taxon>Pseudomonadota</taxon>
        <taxon>Alphaproteobacteria</taxon>
        <taxon>Rhodospirillales</taxon>
        <taxon>Azospirillaceae</taxon>
        <taxon>Azospirillum</taxon>
    </lineage>
</organism>
<comment type="subcellular location">
    <subcellularLocation>
        <location evidence="1">Cell membrane</location>
        <topology evidence="1">Multi-pass membrane protein</topology>
    </subcellularLocation>
</comment>
<keyword evidence="5" id="KW-0472">Membrane</keyword>